<feature type="domain" description="Exoribonuclease phosphorolytic" evidence="9">
    <location>
        <begin position="242"/>
        <end position="305"/>
    </location>
</feature>
<keyword evidence="11" id="KW-1185">Reference proteome</keyword>
<comment type="subcellular location">
    <subcellularLocation>
        <location evidence="1">Cytoplasm</location>
    </subcellularLocation>
    <subcellularLocation>
        <location evidence="2">Nucleus</location>
        <location evidence="2">Nucleolus</location>
    </subcellularLocation>
</comment>
<dbReference type="InterPro" id="IPR027408">
    <property type="entry name" value="PNPase/RNase_PH_dom_sf"/>
</dbReference>
<keyword evidence="4" id="KW-0963">Cytoplasm</keyword>
<evidence type="ECO:0000313" key="10">
    <source>
        <dbReference type="EMBL" id="KAJ4450493.1"/>
    </source>
</evidence>
<evidence type="ECO:0000256" key="2">
    <source>
        <dbReference type="ARBA" id="ARBA00004604"/>
    </source>
</evidence>
<evidence type="ECO:0000259" key="8">
    <source>
        <dbReference type="Pfam" id="PF01138"/>
    </source>
</evidence>
<evidence type="ECO:0000256" key="3">
    <source>
        <dbReference type="ARBA" id="ARBA00006678"/>
    </source>
</evidence>
<dbReference type="CDD" id="cd11367">
    <property type="entry name" value="RNase_PH_RRP42"/>
    <property type="match status" value="1"/>
</dbReference>
<dbReference type="EMBL" id="JAJSOF020000003">
    <property type="protein sequence ID" value="KAJ4450493.1"/>
    <property type="molecule type" value="Genomic_DNA"/>
</dbReference>
<evidence type="ECO:0000256" key="7">
    <source>
        <dbReference type="SAM" id="MobiDB-lite"/>
    </source>
</evidence>
<name>A0ABQ8TUY5_PERAM</name>
<dbReference type="SUPFAM" id="SSF55666">
    <property type="entry name" value="Ribonuclease PH domain 2-like"/>
    <property type="match status" value="1"/>
</dbReference>
<keyword evidence="5" id="KW-0271">Exosome</keyword>
<gene>
    <name evidence="10" type="ORF">ANN_01920</name>
</gene>
<dbReference type="Proteomes" id="UP001148838">
    <property type="component" value="Unassembled WGS sequence"/>
</dbReference>
<evidence type="ECO:0000256" key="4">
    <source>
        <dbReference type="ARBA" id="ARBA00022490"/>
    </source>
</evidence>
<dbReference type="Pfam" id="PF01138">
    <property type="entry name" value="RNase_PH"/>
    <property type="match status" value="1"/>
</dbReference>
<dbReference type="PANTHER" id="PTHR11097:SF8">
    <property type="entry name" value="EXOSOME COMPLEX COMPONENT RRP42"/>
    <property type="match status" value="1"/>
</dbReference>
<dbReference type="SUPFAM" id="SSF54211">
    <property type="entry name" value="Ribosomal protein S5 domain 2-like"/>
    <property type="match status" value="1"/>
</dbReference>
<organism evidence="10 11">
    <name type="scientific">Periplaneta americana</name>
    <name type="common">American cockroach</name>
    <name type="synonym">Blatta americana</name>
    <dbReference type="NCBI Taxonomy" id="6978"/>
    <lineage>
        <taxon>Eukaryota</taxon>
        <taxon>Metazoa</taxon>
        <taxon>Ecdysozoa</taxon>
        <taxon>Arthropoda</taxon>
        <taxon>Hexapoda</taxon>
        <taxon>Insecta</taxon>
        <taxon>Pterygota</taxon>
        <taxon>Neoptera</taxon>
        <taxon>Polyneoptera</taxon>
        <taxon>Dictyoptera</taxon>
        <taxon>Blattodea</taxon>
        <taxon>Blattoidea</taxon>
        <taxon>Blattidae</taxon>
        <taxon>Blattinae</taxon>
        <taxon>Periplaneta</taxon>
    </lineage>
</organism>
<dbReference type="InterPro" id="IPR001247">
    <property type="entry name" value="ExoRNase_PH_dom1"/>
</dbReference>
<protein>
    <recommendedName>
        <fullName evidence="6">Ribosomal RNA-processing protein 42</fullName>
    </recommendedName>
</protein>
<dbReference type="InterPro" id="IPR050590">
    <property type="entry name" value="Exosome_comp_Rrp42_subfam"/>
</dbReference>
<evidence type="ECO:0000256" key="5">
    <source>
        <dbReference type="ARBA" id="ARBA00022835"/>
    </source>
</evidence>
<comment type="caution">
    <text evidence="10">The sequence shown here is derived from an EMBL/GenBank/DDBJ whole genome shotgun (WGS) entry which is preliminary data.</text>
</comment>
<reference evidence="10 11" key="1">
    <citation type="journal article" date="2022" name="Allergy">
        <title>Genome assembly and annotation of Periplaneta americana reveal a comprehensive cockroach allergen profile.</title>
        <authorList>
            <person name="Wang L."/>
            <person name="Xiong Q."/>
            <person name="Saelim N."/>
            <person name="Wang L."/>
            <person name="Nong W."/>
            <person name="Wan A.T."/>
            <person name="Shi M."/>
            <person name="Liu X."/>
            <person name="Cao Q."/>
            <person name="Hui J.H.L."/>
            <person name="Sookrung N."/>
            <person name="Leung T.F."/>
            <person name="Tungtrongchitr A."/>
            <person name="Tsui S.K.W."/>
        </authorList>
    </citation>
    <scope>NUCLEOTIDE SEQUENCE [LARGE SCALE GENOMIC DNA]</scope>
    <source>
        <strain evidence="10">PWHHKU_190912</strain>
    </source>
</reference>
<dbReference type="Pfam" id="PF03725">
    <property type="entry name" value="RNase_PH_C"/>
    <property type="match status" value="1"/>
</dbReference>
<dbReference type="PANTHER" id="PTHR11097">
    <property type="entry name" value="EXOSOME COMPLEX EXONUCLEASE RIBOSOMAL RNA PROCESSING PROTEIN"/>
    <property type="match status" value="1"/>
</dbReference>
<comment type="similarity">
    <text evidence="3">Belongs to the RNase PH family.</text>
</comment>
<evidence type="ECO:0000259" key="9">
    <source>
        <dbReference type="Pfam" id="PF03725"/>
    </source>
</evidence>
<sequence>MTGLCEGGNEPPSSLKSIVEQPNEYSHAPDWRRVQVAVCMNLMKAVASASAETPAQIMQRCLGRENLRCDGRTRLDYRPMEIETDVVSHASGSARLRLANTDILVGVKTEIDTPYPERPREGKMEFFVDCSANATPAFEGRGGEELGTEISNSLATAYQSPEAFDLTSLCILHGQQCWKLYVDILILECGGNLFDAVSLAVKAALHNTRVPKVKAASMDGGSVDLHLSDDPFDCYRLDVSAAPCLVTLCKIGDHCVVDPTAEEETCSNASVVVAVTENSLVTSVFKTGVGSFHPQTLLETLKVGQAIGLDVNKVLKDALLKEEEQGDKRQCYGFLK</sequence>
<dbReference type="InterPro" id="IPR020568">
    <property type="entry name" value="Ribosomal_Su5_D2-typ_SF"/>
</dbReference>
<dbReference type="Gene3D" id="3.30.230.70">
    <property type="entry name" value="GHMP Kinase, N-terminal domain"/>
    <property type="match status" value="1"/>
</dbReference>
<proteinExistence type="inferred from homology"/>
<evidence type="ECO:0000256" key="1">
    <source>
        <dbReference type="ARBA" id="ARBA00004496"/>
    </source>
</evidence>
<evidence type="ECO:0000313" key="11">
    <source>
        <dbReference type="Proteomes" id="UP001148838"/>
    </source>
</evidence>
<dbReference type="InterPro" id="IPR015847">
    <property type="entry name" value="ExoRNase_PH_dom2"/>
</dbReference>
<accession>A0ABQ8TUY5</accession>
<feature type="region of interest" description="Disordered" evidence="7">
    <location>
        <begin position="1"/>
        <end position="21"/>
    </location>
</feature>
<feature type="domain" description="Exoribonuclease phosphorolytic" evidence="8">
    <location>
        <begin position="77"/>
        <end position="211"/>
    </location>
</feature>
<evidence type="ECO:0000256" key="6">
    <source>
        <dbReference type="ARBA" id="ARBA00042523"/>
    </source>
</evidence>
<dbReference type="InterPro" id="IPR036345">
    <property type="entry name" value="ExoRNase_PH_dom2_sf"/>
</dbReference>